<reference evidence="5" key="1">
    <citation type="submission" date="2014-01" db="EMBL/GenBank/DDBJ databases">
        <authorList>
            <person name="Aslett M."/>
        </authorList>
    </citation>
    <scope>NUCLEOTIDE SEQUENCE</scope>
</reference>
<evidence type="ECO:0000256" key="3">
    <source>
        <dbReference type="ARBA" id="ARBA00023235"/>
    </source>
</evidence>
<dbReference type="NCBIfam" id="TIGR00167">
    <property type="entry name" value="cbbA"/>
    <property type="match status" value="1"/>
</dbReference>
<dbReference type="CDD" id="cd00947">
    <property type="entry name" value="TBP_aldolase_IIB"/>
    <property type="match status" value="1"/>
</dbReference>
<dbReference type="SUPFAM" id="SSF51569">
    <property type="entry name" value="Aldolase"/>
    <property type="match status" value="1"/>
</dbReference>
<dbReference type="OrthoDB" id="10257187at2759"/>
<accession>A0A077ZLG6</accession>
<dbReference type="Proteomes" id="UP000030665">
    <property type="component" value="Unassembled WGS sequence"/>
</dbReference>
<dbReference type="GO" id="GO:0016832">
    <property type="term" value="F:aldehyde-lyase activity"/>
    <property type="evidence" value="ECO:0007669"/>
    <property type="project" value="InterPro"/>
</dbReference>
<proteinExistence type="inferred from homology"/>
<dbReference type="AlphaFoldDB" id="A0A077ZLG6"/>
<dbReference type="Gene3D" id="2.60.120.460">
    <property type="entry name" value="YjbQ-like"/>
    <property type="match status" value="1"/>
</dbReference>
<gene>
    <name evidence="5" type="ORF">TTRE_0000898101</name>
</gene>
<protein>
    <submittedName>
        <fullName evidence="5">F bP aldolase and UPF0047 and TIM domain containi ng protein</fullName>
    </submittedName>
</protein>
<evidence type="ECO:0000313" key="5">
    <source>
        <dbReference type="EMBL" id="CDW60593.1"/>
    </source>
</evidence>
<dbReference type="InterPro" id="IPR035990">
    <property type="entry name" value="TIM_sf"/>
</dbReference>
<dbReference type="SUPFAM" id="SSF51351">
    <property type="entry name" value="Triosephosphate isomerase (TIM)"/>
    <property type="match status" value="1"/>
</dbReference>
<dbReference type="InterPro" id="IPR000652">
    <property type="entry name" value="Triosephosphate_isomerase"/>
</dbReference>
<dbReference type="GO" id="GO:0005975">
    <property type="term" value="P:carbohydrate metabolic process"/>
    <property type="evidence" value="ECO:0007669"/>
    <property type="project" value="InterPro"/>
</dbReference>
<evidence type="ECO:0000256" key="2">
    <source>
        <dbReference type="ARBA" id="ARBA00011738"/>
    </source>
</evidence>
<dbReference type="GO" id="GO:0004807">
    <property type="term" value="F:triose-phosphate isomerase activity"/>
    <property type="evidence" value="ECO:0007669"/>
    <property type="project" value="InterPro"/>
</dbReference>
<dbReference type="PANTHER" id="PTHR30304:SF0">
    <property type="entry name" value="D-TAGATOSE-1,6-BISPHOSPHATE ALDOLASE SUBUNIT GATY-RELATED"/>
    <property type="match status" value="1"/>
</dbReference>
<dbReference type="Pfam" id="PF00121">
    <property type="entry name" value="TIM"/>
    <property type="match status" value="1"/>
</dbReference>
<name>A0A077ZLG6_TRITR</name>
<evidence type="ECO:0000256" key="4">
    <source>
        <dbReference type="ARBA" id="ARBA00024331"/>
    </source>
</evidence>
<dbReference type="GO" id="GO:0008270">
    <property type="term" value="F:zinc ion binding"/>
    <property type="evidence" value="ECO:0007669"/>
    <property type="project" value="InterPro"/>
</dbReference>
<keyword evidence="3" id="KW-0413">Isomerase</keyword>
<dbReference type="SUPFAM" id="SSF111038">
    <property type="entry name" value="YjbQ-like"/>
    <property type="match status" value="1"/>
</dbReference>
<dbReference type="PANTHER" id="PTHR30304">
    <property type="entry name" value="D-TAGATOSE-1,6-BISPHOSPHATE ALDOLASE"/>
    <property type="match status" value="1"/>
</dbReference>
<sequence length="573" mass="62623">MLLKASKEGYAVPATNFIDLDSARTFVTVAEKLNKPLMLPFAQAHKDLISLEEAALIGKYLANKASVPIVLHLDHGEDFDFIKQAIDLGFTSVMIDASKESLENNIEITKKVVDYAQPRNVTVEAELGHVGAGTNYENHETTDSIYTVVKDVQTFIENTNVDSLAISIGTAHGAYKGTPVLNFERLAEIKQITDVPLVLHGGSSSGSANLNRCATSGIAKINIFTDFLNAAYQKNMDGQPKDYLEMKQLSNEAMAETLEACYKSPFFVFNPKSYLYGEELLKLAKRADELAAKYPECSILVTVPFADIAPVKQATEKIIVTAQHMDGIYPGRGIGHVLPESIYHAGARAVFLNHAERPMTVAALAQAIKRAKELGIETIVCADSIPEAQAVTMMGADVILCEPTELIGTGQTSDRGYIEQTNQAIKAIDADNLVMQAAGISTADDVYRTMELGADGTGCTSGITNADSPAEMLTDMIEALAKAHKERDITLQLRKAIKNSGIQDGLCAITTPHTTCSVIFEEYVHDKDWKGDEFLQVDQNRILDKLIPRQYTESDYLYPGPAHKANDWHVPFD</sequence>
<dbReference type="PROSITE" id="PS51440">
    <property type="entry name" value="TIM_2"/>
    <property type="match status" value="1"/>
</dbReference>
<evidence type="ECO:0000313" key="6">
    <source>
        <dbReference type="Proteomes" id="UP000030665"/>
    </source>
</evidence>
<keyword evidence="6" id="KW-1185">Reference proteome</keyword>
<dbReference type="Pfam" id="PF01116">
    <property type="entry name" value="F_bP_aldolase"/>
    <property type="match status" value="1"/>
</dbReference>
<dbReference type="InterPro" id="IPR001602">
    <property type="entry name" value="UPF0047_YjbQ-like"/>
</dbReference>
<comment type="subunit">
    <text evidence="2">Homodimer.</text>
</comment>
<comment type="similarity">
    <text evidence="1">Belongs to the triosephosphate isomerase family.</text>
</comment>
<dbReference type="Pfam" id="PF01894">
    <property type="entry name" value="YjbQ"/>
    <property type="match status" value="1"/>
</dbReference>
<organism evidence="5 6">
    <name type="scientific">Trichuris trichiura</name>
    <name type="common">Whipworm</name>
    <name type="synonym">Trichocephalus trichiurus</name>
    <dbReference type="NCBI Taxonomy" id="36087"/>
    <lineage>
        <taxon>Eukaryota</taxon>
        <taxon>Metazoa</taxon>
        <taxon>Ecdysozoa</taxon>
        <taxon>Nematoda</taxon>
        <taxon>Enoplea</taxon>
        <taxon>Dorylaimia</taxon>
        <taxon>Trichinellida</taxon>
        <taxon>Trichuridae</taxon>
        <taxon>Trichuris</taxon>
    </lineage>
</organism>
<dbReference type="NCBIfam" id="NF003302">
    <property type="entry name" value="PRK04302.1"/>
    <property type="match status" value="1"/>
</dbReference>
<dbReference type="InterPro" id="IPR050246">
    <property type="entry name" value="Class_II_FBP_aldolase"/>
</dbReference>
<evidence type="ECO:0000256" key="1">
    <source>
        <dbReference type="ARBA" id="ARBA00007422"/>
    </source>
</evidence>
<dbReference type="Gene3D" id="3.20.20.70">
    <property type="entry name" value="Aldolase class I"/>
    <property type="match status" value="2"/>
</dbReference>
<dbReference type="EMBL" id="HG807220">
    <property type="protein sequence ID" value="CDW60593.1"/>
    <property type="molecule type" value="Genomic_DNA"/>
</dbReference>
<dbReference type="InterPro" id="IPR013785">
    <property type="entry name" value="Aldolase_TIM"/>
</dbReference>
<comment type="pathway">
    <text evidence="4">Carbohydrate biosynthesis.</text>
</comment>
<dbReference type="InterPro" id="IPR000771">
    <property type="entry name" value="FBA_II"/>
</dbReference>
<dbReference type="InterPro" id="IPR035917">
    <property type="entry name" value="YjbQ-like_sf"/>
</dbReference>
<reference evidence="5" key="2">
    <citation type="submission" date="2014-03" db="EMBL/GenBank/DDBJ databases">
        <title>The whipworm genome and dual-species transcriptomics of an intimate host-pathogen interaction.</title>
        <authorList>
            <person name="Foth B.J."/>
            <person name="Tsai I.J."/>
            <person name="Reid A.J."/>
            <person name="Bancroft A.J."/>
            <person name="Nichol S."/>
            <person name="Tracey A."/>
            <person name="Holroyd N."/>
            <person name="Cotton J.A."/>
            <person name="Stanley E.J."/>
            <person name="Zarowiecki M."/>
            <person name="Liu J.Z."/>
            <person name="Huckvale T."/>
            <person name="Cooper P.J."/>
            <person name="Grencis R.K."/>
            <person name="Berriman M."/>
        </authorList>
    </citation>
    <scope>NUCLEOTIDE SEQUENCE [LARGE SCALE GENOMIC DNA]</scope>
</reference>
<dbReference type="STRING" id="36087.A0A077ZLG6"/>